<proteinExistence type="predicted"/>
<gene>
    <name evidence="1" type="ORF">ENL21_01135</name>
</gene>
<organism evidence="1">
    <name type="scientific">Caldithrix abyssi</name>
    <dbReference type="NCBI Taxonomy" id="187145"/>
    <lineage>
        <taxon>Bacteria</taxon>
        <taxon>Pseudomonadati</taxon>
        <taxon>Calditrichota</taxon>
        <taxon>Calditrichia</taxon>
        <taxon>Calditrichales</taxon>
        <taxon>Calditrichaceae</taxon>
        <taxon>Caldithrix</taxon>
    </lineage>
</organism>
<dbReference type="InterPro" id="IPR038062">
    <property type="entry name" value="ScdA-like_N_sf"/>
</dbReference>
<dbReference type="AlphaFoldDB" id="A0A7V5LIX6"/>
<reference evidence="1" key="1">
    <citation type="journal article" date="2020" name="mSystems">
        <title>Genome- and Community-Level Interaction Insights into Carbon Utilization and Element Cycling Functions of Hydrothermarchaeota in Hydrothermal Sediment.</title>
        <authorList>
            <person name="Zhou Z."/>
            <person name="Liu Y."/>
            <person name="Xu W."/>
            <person name="Pan J."/>
            <person name="Luo Z.H."/>
            <person name="Li M."/>
        </authorList>
    </citation>
    <scope>NUCLEOTIDE SEQUENCE [LARGE SCALE GENOMIC DNA]</scope>
    <source>
        <strain evidence="1">HyVt-76</strain>
    </source>
</reference>
<accession>A0A7V5LIX6</accession>
<name>A0A7V5LIX6_CALAY</name>
<dbReference type="Gene3D" id="1.10.3910.10">
    <property type="entry name" value="SP0561-like"/>
    <property type="match status" value="1"/>
</dbReference>
<evidence type="ECO:0000313" key="1">
    <source>
        <dbReference type="EMBL" id="HHE54355.1"/>
    </source>
</evidence>
<dbReference type="EMBL" id="DRTD01000084">
    <property type="protein sequence ID" value="HHE54355.1"/>
    <property type="molecule type" value="Genomic_DNA"/>
</dbReference>
<dbReference type="Proteomes" id="UP000886111">
    <property type="component" value="Unassembled WGS sequence"/>
</dbReference>
<comment type="caution">
    <text evidence="1">The sequence shown here is derived from an EMBL/GenBank/DDBJ whole genome shotgun (WGS) entry which is preliminary data.</text>
</comment>
<protein>
    <submittedName>
        <fullName evidence="1">DUF1858 domain-containing protein</fullName>
    </submittedName>
</protein>
<dbReference type="SUPFAM" id="SSF140683">
    <property type="entry name" value="SP0561-like"/>
    <property type="match status" value="1"/>
</dbReference>
<sequence length="68" mass="7811">MAKIEADMTIEEIVEDFPELIKPMQEMGIQCMVCGEPVWGTLKERIVEKGMEDQMDEIILKLNALVEK</sequence>